<keyword evidence="8" id="KW-1185">Reference proteome</keyword>
<dbReference type="Proteomes" id="UP001142374">
    <property type="component" value="Unassembled WGS sequence"/>
</dbReference>
<name>A0A9X2RNJ6_9ACTN</name>
<feature type="domain" description="AMP-dependent synthetase/ligase" evidence="4">
    <location>
        <begin position="36"/>
        <end position="406"/>
    </location>
</feature>
<dbReference type="SUPFAM" id="SSF47336">
    <property type="entry name" value="ACP-like"/>
    <property type="match status" value="1"/>
</dbReference>
<dbReference type="Gene3D" id="3.30.300.30">
    <property type="match status" value="1"/>
</dbReference>
<evidence type="ECO:0000313" key="7">
    <source>
        <dbReference type="EMBL" id="MCQ8772933.1"/>
    </source>
</evidence>
<dbReference type="EMBL" id="JANIID010000025">
    <property type="protein sequence ID" value="MCQ8772933.1"/>
    <property type="molecule type" value="Genomic_DNA"/>
</dbReference>
<evidence type="ECO:0000259" key="4">
    <source>
        <dbReference type="Pfam" id="PF00501"/>
    </source>
</evidence>
<dbReference type="InterPro" id="IPR013120">
    <property type="entry name" value="FAR_NAD-bd"/>
</dbReference>
<dbReference type="InterPro" id="IPR010080">
    <property type="entry name" value="Thioester_reductase-like_dom"/>
</dbReference>
<sequence>MTDTTVSPSLFPRPTSLADGTPPAGYPRDRSLTELFAAQAAARPDAPAARHGERTLTYGQLDARSDALAKRLLAQGVGPDDLVGVRGSRSLEALVAFLGILKAGCAYVPLDEDLPPARLRAMAEDAGLRAAVTLPGSARPVRGLRVNIGLGEGDKGGDGHGNGHCDGHCDGHGDGHGNGAPGPFAGPARTRSATDRAYVVFTSGTTGRPKPVAIPHRGVVRLVLSEPELPPTGPDDRVLHAYGLSSDASTIEIWGALITGACLVIADREELLSPHALERLLRTQDVTIAYLTTSVFHLVARTRPEALSGLRFVSAGGEAMDPRLANAVLAACPGTTVVNFYGPTENSVVSTAHVLRPLPEDAAHVPLGRPFGASVCHVLRADGTPAARGEEGELYVGGDGLALGYLGDPQLTAERFVSIPAVEPDGLLYRTGDRVLWTADGLLEYRGRLDRQVKLRGIRIELDEVEARLRAHPAVGEAVVEAEEGALTAYVTPAELGQPLPLPDLRAYCAQWLPPQAVPVLVPMGHFPVTSGGKVDRARLKAAAPDLAAAPGPETASDSDSAPADGANAHGAKADDTKADGVKADDTTGDSLLGVLAEVWQQVLRVRPAPQDDFFLLGGDSLLASEAVTRTLAALDLDASLGSGLIRALLAAPALESFAAAVCAARGGSVSTAGPAVDFEKETGLGFDLPPAEGPAPRPRDPQNVLLTGASGFVGAFLLDRLLRSTAARVHCPVRASSRTHAERRVRTALARYGLHPDEAAWQRVECFPGDLTEPGLGLADEHRAKLSRTLDLVVHNGARVNFLYPYEELRPANVDGTREVVRIAAPRRVPVHFVSTVAVLAGFGPAGAREVDEDLPLAHADGLTMGYAESKWVAEGVLRQAAEQGLPVAVYRPYEVTGDRTHGVCNTETAICSLFKTIAETGLAPDIELPMDFVPVDHLAESIVHIAVNEPADGRVYHLTNPRPAMLSDVLERMRAAGFPLRMLPYAQWVGELVRHVAEHPTSATAPFVSLCVDRSRTADMSVKEMYLKDTFPVLGRRNAEAALTGSGLDCPPVDSDLLDRYLDYFFTSGYIARPAGDSAEANA</sequence>
<dbReference type="InterPro" id="IPR010071">
    <property type="entry name" value="AA_adenyl_dom"/>
</dbReference>
<evidence type="ECO:0000256" key="2">
    <source>
        <dbReference type="ARBA" id="ARBA00022553"/>
    </source>
</evidence>
<dbReference type="PROSITE" id="PS00455">
    <property type="entry name" value="AMP_BINDING"/>
    <property type="match status" value="1"/>
</dbReference>
<comment type="caution">
    <text evidence="7">The sequence shown here is derived from an EMBL/GenBank/DDBJ whole genome shotgun (WGS) entry which is preliminary data.</text>
</comment>
<protein>
    <submittedName>
        <fullName evidence="7">Amino acid adenylation domain-containing protein</fullName>
    </submittedName>
</protein>
<dbReference type="Pfam" id="PF00550">
    <property type="entry name" value="PP-binding"/>
    <property type="match status" value="1"/>
</dbReference>
<dbReference type="Gene3D" id="3.40.50.980">
    <property type="match status" value="2"/>
</dbReference>
<dbReference type="Pfam" id="PF00501">
    <property type="entry name" value="AMP-binding"/>
    <property type="match status" value="1"/>
</dbReference>
<feature type="domain" description="Carrier" evidence="5">
    <location>
        <begin position="596"/>
        <end position="635"/>
    </location>
</feature>
<dbReference type="InterPro" id="IPR036291">
    <property type="entry name" value="NAD(P)-bd_dom_sf"/>
</dbReference>
<keyword evidence="2" id="KW-0597">Phosphoprotein</keyword>
<dbReference type="NCBIfam" id="TIGR01746">
    <property type="entry name" value="Thioester-redct"/>
    <property type="match status" value="1"/>
</dbReference>
<dbReference type="NCBIfam" id="TIGR01733">
    <property type="entry name" value="AA-adenyl-dom"/>
    <property type="match status" value="1"/>
</dbReference>
<evidence type="ECO:0000313" key="8">
    <source>
        <dbReference type="Proteomes" id="UP001142374"/>
    </source>
</evidence>
<keyword evidence="1" id="KW-0596">Phosphopantetheine</keyword>
<dbReference type="SUPFAM" id="SSF51735">
    <property type="entry name" value="NAD(P)-binding Rossmann-fold domains"/>
    <property type="match status" value="1"/>
</dbReference>
<evidence type="ECO:0000259" key="6">
    <source>
        <dbReference type="Pfam" id="PF07993"/>
    </source>
</evidence>
<evidence type="ECO:0000259" key="5">
    <source>
        <dbReference type="Pfam" id="PF00550"/>
    </source>
</evidence>
<evidence type="ECO:0000256" key="3">
    <source>
        <dbReference type="SAM" id="MobiDB-lite"/>
    </source>
</evidence>
<dbReference type="InterPro" id="IPR020845">
    <property type="entry name" value="AMP-binding_CS"/>
</dbReference>
<feature type="compositionally biased region" description="Basic and acidic residues" evidence="3">
    <location>
        <begin position="572"/>
        <end position="583"/>
    </location>
</feature>
<dbReference type="InterPro" id="IPR045851">
    <property type="entry name" value="AMP-bd_C_sf"/>
</dbReference>
<dbReference type="InterPro" id="IPR009081">
    <property type="entry name" value="PP-bd_ACP"/>
</dbReference>
<dbReference type="AlphaFoldDB" id="A0A9X2RNJ6"/>
<gene>
    <name evidence="7" type="ORF">NQU55_24645</name>
</gene>
<feature type="compositionally biased region" description="Low complexity" evidence="3">
    <location>
        <begin position="544"/>
        <end position="569"/>
    </location>
</feature>
<reference evidence="7" key="1">
    <citation type="submission" date="2022-06" db="EMBL/GenBank/DDBJ databases">
        <title>WGS of actinobacteria.</title>
        <authorList>
            <person name="Thawai C."/>
        </authorList>
    </citation>
    <scope>NUCLEOTIDE SEQUENCE</scope>
    <source>
        <strain evidence="7">AA8</strain>
    </source>
</reference>
<dbReference type="InterPro" id="IPR036736">
    <property type="entry name" value="ACP-like_sf"/>
</dbReference>
<dbReference type="Gene3D" id="1.10.1200.10">
    <property type="entry name" value="ACP-like"/>
    <property type="match status" value="1"/>
</dbReference>
<proteinExistence type="predicted"/>
<organism evidence="7 8">
    <name type="scientific">Streptomyces telluris</name>
    <dbReference type="NCBI Taxonomy" id="2720021"/>
    <lineage>
        <taxon>Bacteria</taxon>
        <taxon>Bacillati</taxon>
        <taxon>Actinomycetota</taxon>
        <taxon>Actinomycetes</taxon>
        <taxon>Kitasatosporales</taxon>
        <taxon>Streptomycetaceae</taxon>
        <taxon>Streptomyces</taxon>
    </lineage>
</organism>
<dbReference type="RefSeq" id="WP_256791150.1">
    <property type="nucleotide sequence ID" value="NZ_JANIID010000025.1"/>
</dbReference>
<dbReference type="CDD" id="cd05235">
    <property type="entry name" value="SDR_e1"/>
    <property type="match status" value="1"/>
</dbReference>
<dbReference type="Gene3D" id="3.40.50.720">
    <property type="entry name" value="NAD(P)-binding Rossmann-like Domain"/>
    <property type="match status" value="1"/>
</dbReference>
<feature type="region of interest" description="Disordered" evidence="3">
    <location>
        <begin position="544"/>
        <end position="583"/>
    </location>
</feature>
<dbReference type="InterPro" id="IPR000873">
    <property type="entry name" value="AMP-dep_synth/lig_dom"/>
</dbReference>
<dbReference type="PANTHER" id="PTHR44845:SF6">
    <property type="entry name" value="BETA-ALANINE-ACTIVATING ENZYME"/>
    <property type="match status" value="1"/>
</dbReference>
<feature type="region of interest" description="Disordered" evidence="3">
    <location>
        <begin position="1"/>
        <end position="29"/>
    </location>
</feature>
<dbReference type="PANTHER" id="PTHR44845">
    <property type="entry name" value="CARRIER DOMAIN-CONTAINING PROTEIN"/>
    <property type="match status" value="1"/>
</dbReference>
<dbReference type="Gene3D" id="2.30.38.10">
    <property type="entry name" value="Luciferase, Domain 3"/>
    <property type="match status" value="1"/>
</dbReference>
<feature type="domain" description="Thioester reductase (TE)" evidence="6">
    <location>
        <begin position="707"/>
        <end position="944"/>
    </location>
</feature>
<dbReference type="Pfam" id="PF07993">
    <property type="entry name" value="NAD_binding_4"/>
    <property type="match status" value="1"/>
</dbReference>
<dbReference type="SUPFAM" id="SSF56801">
    <property type="entry name" value="Acetyl-CoA synthetase-like"/>
    <property type="match status" value="1"/>
</dbReference>
<accession>A0A9X2RNJ6</accession>
<dbReference type="CDD" id="cd12117">
    <property type="entry name" value="A_NRPS_Srf_like"/>
    <property type="match status" value="1"/>
</dbReference>
<evidence type="ECO:0000256" key="1">
    <source>
        <dbReference type="ARBA" id="ARBA00022450"/>
    </source>
</evidence>